<sequence>MFDLMANVKSCNYAEVMRADTIFHEAAASIPQPFKMKSMTASITDSPEVIMSWLFISHLFCKGQIMLHRRLVTMKSTSADEDPISSSRKAYLDASLCTLQIRHILDEETSAGGRFHAMHWRVSSIFDHHFLTATMILCSLLYRGETQHRKKEILTTLRSTRAIWMRSSSISQDARKAAETVAFVLVGAEGDRDYGIALDAERNSTTMMGQDMLINANGSSIGLCLDGEIMF</sequence>
<proteinExistence type="predicted"/>
<gene>
    <name evidence="1" type="ORF">N7G274_000758</name>
</gene>
<dbReference type="CDD" id="cd12148">
    <property type="entry name" value="fungal_TF_MHR"/>
    <property type="match status" value="1"/>
</dbReference>
<evidence type="ECO:0000313" key="1">
    <source>
        <dbReference type="EMBL" id="KAL2047716.1"/>
    </source>
</evidence>
<name>A0ABR4ASG2_9LECA</name>
<organism evidence="1 2">
    <name type="scientific">Stereocaulon virgatum</name>
    <dbReference type="NCBI Taxonomy" id="373712"/>
    <lineage>
        <taxon>Eukaryota</taxon>
        <taxon>Fungi</taxon>
        <taxon>Dikarya</taxon>
        <taxon>Ascomycota</taxon>
        <taxon>Pezizomycotina</taxon>
        <taxon>Lecanoromycetes</taxon>
        <taxon>OSLEUM clade</taxon>
        <taxon>Lecanoromycetidae</taxon>
        <taxon>Lecanorales</taxon>
        <taxon>Lecanorineae</taxon>
        <taxon>Stereocaulaceae</taxon>
        <taxon>Stereocaulon</taxon>
    </lineage>
</organism>
<keyword evidence="2" id="KW-1185">Reference proteome</keyword>
<dbReference type="Proteomes" id="UP001590950">
    <property type="component" value="Unassembled WGS sequence"/>
</dbReference>
<comment type="caution">
    <text evidence="1">The sequence shown here is derived from an EMBL/GenBank/DDBJ whole genome shotgun (WGS) entry which is preliminary data.</text>
</comment>
<accession>A0ABR4ASG2</accession>
<dbReference type="EMBL" id="JBEFKJ010000002">
    <property type="protein sequence ID" value="KAL2047716.1"/>
    <property type="molecule type" value="Genomic_DNA"/>
</dbReference>
<protein>
    <submittedName>
        <fullName evidence="1">Uncharacterized protein</fullName>
    </submittedName>
</protein>
<reference evidence="1 2" key="1">
    <citation type="submission" date="2024-09" db="EMBL/GenBank/DDBJ databases">
        <title>Rethinking Asexuality: The Enigmatic Case of Functional Sexual Genes in Lepraria (Stereocaulaceae).</title>
        <authorList>
            <person name="Doellman M."/>
            <person name="Sun Y."/>
            <person name="Barcenas-Pena A."/>
            <person name="Lumbsch H.T."/>
            <person name="Grewe F."/>
        </authorList>
    </citation>
    <scope>NUCLEOTIDE SEQUENCE [LARGE SCALE GENOMIC DNA]</scope>
    <source>
        <strain evidence="1 2">Mercado 3170</strain>
    </source>
</reference>
<evidence type="ECO:0000313" key="2">
    <source>
        <dbReference type="Proteomes" id="UP001590950"/>
    </source>
</evidence>